<feature type="compositionally biased region" description="Low complexity" evidence="1">
    <location>
        <begin position="209"/>
        <end position="220"/>
    </location>
</feature>
<reference evidence="4 5" key="1">
    <citation type="journal article" date="2019" name="Syst. Appl. Microbiol.">
        <title>Characterization of Bifidobacterium species in feaces of the Egyptian fruit bat: Description of B. vespertilionis sp. nov. and B. rousetti sp. nov.</title>
        <authorList>
            <person name="Modesto M."/>
            <person name="Satti M."/>
            <person name="Watanabe K."/>
            <person name="Puglisi E."/>
            <person name="Morelli L."/>
            <person name="Huang C.-H."/>
            <person name="Liou J.-S."/>
            <person name="Miyashita M."/>
            <person name="Tamura T."/>
            <person name="Saito S."/>
            <person name="Mori K."/>
            <person name="Huang L."/>
            <person name="Sciavilla P."/>
            <person name="Sandri C."/>
            <person name="Spiezio C."/>
            <person name="Vitali F."/>
            <person name="Cavalieri D."/>
            <person name="Perpetuini G."/>
            <person name="Tofalo R."/>
            <person name="Bonetti A."/>
            <person name="Arita M."/>
            <person name="Mattarelli P."/>
        </authorList>
    </citation>
    <scope>NUCLEOTIDE SEQUENCE [LARGE SCALE GENOMIC DNA]</scope>
    <source>
        <strain evidence="4 5">RST27</strain>
    </source>
</reference>
<name>A0A5M9ZC83_9BIFI</name>
<feature type="region of interest" description="Disordered" evidence="1">
    <location>
        <begin position="662"/>
        <end position="681"/>
    </location>
</feature>
<evidence type="ECO:0000259" key="3">
    <source>
        <dbReference type="Pfam" id="PF04024"/>
    </source>
</evidence>
<feature type="region of interest" description="Disordered" evidence="1">
    <location>
        <begin position="196"/>
        <end position="293"/>
    </location>
</feature>
<organism evidence="4 5">
    <name type="scientific">Bifidobacterium callitrichos</name>
    <dbReference type="NCBI Taxonomy" id="762209"/>
    <lineage>
        <taxon>Bacteria</taxon>
        <taxon>Bacillati</taxon>
        <taxon>Actinomycetota</taxon>
        <taxon>Actinomycetes</taxon>
        <taxon>Bifidobacteriales</taxon>
        <taxon>Bifidobacteriaceae</taxon>
        <taxon>Bifidobacterium</taxon>
    </lineage>
</organism>
<evidence type="ECO:0000313" key="5">
    <source>
        <dbReference type="Proteomes" id="UP000326060"/>
    </source>
</evidence>
<dbReference type="AlphaFoldDB" id="A0A5M9ZC83"/>
<evidence type="ECO:0000313" key="4">
    <source>
        <dbReference type="EMBL" id="KAA8816225.1"/>
    </source>
</evidence>
<keyword evidence="2" id="KW-1133">Transmembrane helix</keyword>
<feature type="transmembrane region" description="Helical" evidence="2">
    <location>
        <begin position="151"/>
        <end position="184"/>
    </location>
</feature>
<sequence>MRRSRGRAASAGPVTRGSGWRSCSHCARFGAVSKGFEPAFREESGCSRTPVQEPDCCNGSMNDNKNLKERFFSWIRSTGVMRGDDRWIGGVCSGLAVRLGWSPALTRALLLASTLLFGFGAALYAIAWALLPDARNGRILAEDVIAGQWDWTCMGVIVMFAIALVIPGAGWVAIALAVITLWAICQSSVRQQHGYGFGARNGRGGPNGDNGPQRGPQPGMQGPGFPGANPYVQPQPGMNPNPVNPPLWQGAPNPTAPTGAPVNPDGRPIPNPMQQPARPAAGAMPASGFPVGSPTPPNTAYPYAPAAPGFPYIAQPAAASTAPSRPQTAAAVKRRPRRQPAGPLAVLMVLGLTLVSAAWLILHVYAGGMHTAGAIETVLAQSTMWISGVCILMGLVILILGIAGRRSGGMIPLSIIAAGAAVAMVIATIAYGGTVNGVSADARRSGYTQVQMGGNHDSSNANGMIALQEKYKDGKVNYWVSDASPKTYSQLKNGVWFDGTNYFDATANIDLSRFNRWYHADGDKNRFINWCPAGQINLIVTNANVQVTLPDGCPYSFGRDGMLLEEASAIGGWGTLVRDNNVMFVMPGYSGYEWSYRPDDWFNNGKSDDDVSFQINFLQGNSGKVSVVYASDSGMPSYTDFVKSHVKNDDWASVDATTKHHYDVETGRSGPTADDKEDTNE</sequence>
<protein>
    <submittedName>
        <fullName evidence="4">PspC domain-containing protein</fullName>
    </submittedName>
</protein>
<evidence type="ECO:0000256" key="2">
    <source>
        <dbReference type="SAM" id="Phobius"/>
    </source>
</evidence>
<feature type="compositionally biased region" description="Low complexity" evidence="1">
    <location>
        <begin position="250"/>
        <end position="264"/>
    </location>
</feature>
<dbReference type="Pfam" id="PF04024">
    <property type="entry name" value="PspC"/>
    <property type="match status" value="1"/>
</dbReference>
<feature type="transmembrane region" description="Helical" evidence="2">
    <location>
        <begin position="108"/>
        <end position="131"/>
    </location>
</feature>
<feature type="domain" description="Phage shock protein PspC N-terminal" evidence="3">
    <location>
        <begin position="82"/>
        <end position="133"/>
    </location>
</feature>
<feature type="transmembrane region" description="Helical" evidence="2">
    <location>
        <begin position="410"/>
        <end position="431"/>
    </location>
</feature>
<gene>
    <name evidence="4" type="ORF">EMB92_04660</name>
</gene>
<feature type="compositionally biased region" description="Gly residues" evidence="1">
    <location>
        <begin position="196"/>
        <end position="208"/>
    </location>
</feature>
<dbReference type="InterPro" id="IPR007168">
    <property type="entry name" value="Phageshock_PspC_N"/>
</dbReference>
<accession>A0A5M9ZC83</accession>
<dbReference type="Proteomes" id="UP000326060">
    <property type="component" value="Unassembled WGS sequence"/>
</dbReference>
<keyword evidence="2" id="KW-0472">Membrane</keyword>
<comment type="caution">
    <text evidence="4">The sequence shown here is derived from an EMBL/GenBank/DDBJ whole genome shotgun (WGS) entry which is preliminary data.</text>
</comment>
<evidence type="ECO:0000256" key="1">
    <source>
        <dbReference type="SAM" id="MobiDB-lite"/>
    </source>
</evidence>
<dbReference type="EMBL" id="RZJP01000002">
    <property type="protein sequence ID" value="KAA8816225.1"/>
    <property type="molecule type" value="Genomic_DNA"/>
</dbReference>
<proteinExistence type="predicted"/>
<keyword evidence="2" id="KW-0812">Transmembrane</keyword>
<feature type="transmembrane region" description="Helical" evidence="2">
    <location>
        <begin position="344"/>
        <end position="365"/>
    </location>
</feature>
<feature type="transmembrane region" description="Helical" evidence="2">
    <location>
        <begin position="385"/>
        <end position="403"/>
    </location>
</feature>